<keyword evidence="6" id="KW-1185">Reference proteome</keyword>
<comment type="similarity">
    <text evidence="2">Belongs to the bacterial solute-binding protein 2 family.</text>
</comment>
<evidence type="ECO:0000256" key="1">
    <source>
        <dbReference type="ARBA" id="ARBA00004196"/>
    </source>
</evidence>
<name>A0A5C6CVS0_9BACT</name>
<comment type="caution">
    <text evidence="5">The sequence shown here is derived from an EMBL/GenBank/DDBJ whole genome shotgun (WGS) entry which is preliminary data.</text>
</comment>
<protein>
    <submittedName>
        <fullName evidence="5">D-allose-binding periplasmic protein</fullName>
    </submittedName>
</protein>
<evidence type="ECO:0000313" key="5">
    <source>
        <dbReference type="EMBL" id="TWU28680.1"/>
    </source>
</evidence>
<dbReference type="AlphaFoldDB" id="A0A5C6CVS0"/>
<dbReference type="GO" id="GO:0030313">
    <property type="term" value="C:cell envelope"/>
    <property type="evidence" value="ECO:0007669"/>
    <property type="project" value="UniProtKB-SubCell"/>
</dbReference>
<proteinExistence type="inferred from homology"/>
<dbReference type="PANTHER" id="PTHR46847:SF1">
    <property type="entry name" value="D-ALLOSE-BINDING PERIPLASMIC PROTEIN-RELATED"/>
    <property type="match status" value="1"/>
</dbReference>
<feature type="domain" description="Periplasmic binding protein" evidence="4">
    <location>
        <begin position="43"/>
        <end position="303"/>
    </location>
</feature>
<evidence type="ECO:0000259" key="4">
    <source>
        <dbReference type="Pfam" id="PF13407"/>
    </source>
</evidence>
<dbReference type="Pfam" id="PF13407">
    <property type="entry name" value="Peripla_BP_4"/>
    <property type="match status" value="1"/>
</dbReference>
<organism evidence="5 6">
    <name type="scientific">Bythopirellula polymerisocia</name>
    <dbReference type="NCBI Taxonomy" id="2528003"/>
    <lineage>
        <taxon>Bacteria</taxon>
        <taxon>Pseudomonadati</taxon>
        <taxon>Planctomycetota</taxon>
        <taxon>Planctomycetia</taxon>
        <taxon>Pirellulales</taxon>
        <taxon>Lacipirellulaceae</taxon>
        <taxon>Bythopirellula</taxon>
    </lineage>
</organism>
<keyword evidence="3" id="KW-0732">Signal</keyword>
<dbReference type="SUPFAM" id="SSF53822">
    <property type="entry name" value="Periplasmic binding protein-like I"/>
    <property type="match status" value="1"/>
</dbReference>
<gene>
    <name evidence="5" type="primary">alsB_2</name>
    <name evidence="5" type="ORF">Pla144_19720</name>
</gene>
<dbReference type="RefSeq" id="WP_146450381.1">
    <property type="nucleotide sequence ID" value="NZ_SJPS01000002.1"/>
</dbReference>
<evidence type="ECO:0000256" key="2">
    <source>
        <dbReference type="ARBA" id="ARBA00007639"/>
    </source>
</evidence>
<reference evidence="5 6" key="1">
    <citation type="submission" date="2019-02" db="EMBL/GenBank/DDBJ databases">
        <title>Deep-cultivation of Planctomycetes and their phenomic and genomic characterization uncovers novel biology.</title>
        <authorList>
            <person name="Wiegand S."/>
            <person name="Jogler M."/>
            <person name="Boedeker C."/>
            <person name="Pinto D."/>
            <person name="Vollmers J."/>
            <person name="Rivas-Marin E."/>
            <person name="Kohn T."/>
            <person name="Peeters S.H."/>
            <person name="Heuer A."/>
            <person name="Rast P."/>
            <person name="Oberbeckmann S."/>
            <person name="Bunk B."/>
            <person name="Jeske O."/>
            <person name="Meyerdierks A."/>
            <person name="Storesund J.E."/>
            <person name="Kallscheuer N."/>
            <person name="Luecker S."/>
            <person name="Lage O.M."/>
            <person name="Pohl T."/>
            <person name="Merkel B.J."/>
            <person name="Hornburger P."/>
            <person name="Mueller R.-W."/>
            <person name="Bruemmer F."/>
            <person name="Labrenz M."/>
            <person name="Spormann A.M."/>
            <person name="Op Den Camp H."/>
            <person name="Overmann J."/>
            <person name="Amann R."/>
            <person name="Jetten M.S.M."/>
            <person name="Mascher T."/>
            <person name="Medema M.H."/>
            <person name="Devos D.P."/>
            <person name="Kaster A.-K."/>
            <person name="Ovreas L."/>
            <person name="Rohde M."/>
            <person name="Galperin M.Y."/>
            <person name="Jogler C."/>
        </authorList>
    </citation>
    <scope>NUCLEOTIDE SEQUENCE [LARGE SCALE GENOMIC DNA]</scope>
    <source>
        <strain evidence="5 6">Pla144</strain>
    </source>
</reference>
<sequence>MIKNKWFWVSVCLAVVFAIFYNRRELVSQDTSKVPRIAFVLGGSEPFREQVASGAREAAKQYNADIEFIVPEEEASYQTELLARIDPTEFEGVAISPLEPQAQARTISALSTRTKVVTYDNEVPEAVFHRHVGTNNYVAGTLCGQLIKEALPDGGKIALFVGTNDRLNAQHRRQGLVDALKGTRRTPGADLDPIDQTIEAGNFTIVATYIDNMIPAVAKENAVSALKEHPDLDGMIGLYGYNGPMCLEVLDEAKKLGEIAVIAFDDQEPTLAGIEAGNIFATVAQNPNQYGYEAVRVLADMSRNKYAAGAGLYAVPSTLYIPCTAVKAENLSEYRSKLDKQRTESPE</sequence>
<dbReference type="InterPro" id="IPR025997">
    <property type="entry name" value="SBP_2_dom"/>
</dbReference>
<dbReference type="EMBL" id="SJPS01000002">
    <property type="protein sequence ID" value="TWU28680.1"/>
    <property type="molecule type" value="Genomic_DNA"/>
</dbReference>
<dbReference type="Proteomes" id="UP000318437">
    <property type="component" value="Unassembled WGS sequence"/>
</dbReference>
<evidence type="ECO:0000313" key="6">
    <source>
        <dbReference type="Proteomes" id="UP000318437"/>
    </source>
</evidence>
<dbReference type="GO" id="GO:0030246">
    <property type="term" value="F:carbohydrate binding"/>
    <property type="evidence" value="ECO:0007669"/>
    <property type="project" value="UniProtKB-ARBA"/>
</dbReference>
<evidence type="ECO:0000256" key="3">
    <source>
        <dbReference type="ARBA" id="ARBA00022729"/>
    </source>
</evidence>
<dbReference type="Gene3D" id="3.40.50.2300">
    <property type="match status" value="2"/>
</dbReference>
<comment type="subcellular location">
    <subcellularLocation>
        <location evidence="1">Cell envelope</location>
    </subcellularLocation>
</comment>
<dbReference type="OrthoDB" id="569491at2"/>
<dbReference type="PANTHER" id="PTHR46847">
    <property type="entry name" value="D-ALLOSE-BINDING PERIPLASMIC PROTEIN-RELATED"/>
    <property type="match status" value="1"/>
</dbReference>
<accession>A0A5C6CVS0</accession>
<dbReference type="InterPro" id="IPR028082">
    <property type="entry name" value="Peripla_BP_I"/>
</dbReference>